<dbReference type="EMBL" id="JAXIOK010000010">
    <property type="protein sequence ID" value="KAK4761282.1"/>
    <property type="molecule type" value="Genomic_DNA"/>
</dbReference>
<evidence type="ECO:0000256" key="1">
    <source>
        <dbReference type="SAM" id="MobiDB-lite"/>
    </source>
</evidence>
<sequence length="54" mass="6190">MDYKGEQEERETRESMAVGGERLGQGRQRGDVGGKIREVHETVVINFPFIQCHE</sequence>
<gene>
    <name evidence="2" type="ORF">SAY87_006175</name>
</gene>
<evidence type="ECO:0000313" key="2">
    <source>
        <dbReference type="EMBL" id="KAK4761282.1"/>
    </source>
</evidence>
<proteinExistence type="predicted"/>
<keyword evidence="3" id="KW-1185">Reference proteome</keyword>
<name>A0AAN7Q898_9MYRT</name>
<evidence type="ECO:0000313" key="3">
    <source>
        <dbReference type="Proteomes" id="UP001345219"/>
    </source>
</evidence>
<organism evidence="2 3">
    <name type="scientific">Trapa incisa</name>
    <dbReference type="NCBI Taxonomy" id="236973"/>
    <lineage>
        <taxon>Eukaryota</taxon>
        <taxon>Viridiplantae</taxon>
        <taxon>Streptophyta</taxon>
        <taxon>Embryophyta</taxon>
        <taxon>Tracheophyta</taxon>
        <taxon>Spermatophyta</taxon>
        <taxon>Magnoliopsida</taxon>
        <taxon>eudicotyledons</taxon>
        <taxon>Gunneridae</taxon>
        <taxon>Pentapetalae</taxon>
        <taxon>rosids</taxon>
        <taxon>malvids</taxon>
        <taxon>Myrtales</taxon>
        <taxon>Lythraceae</taxon>
        <taxon>Trapa</taxon>
    </lineage>
</organism>
<comment type="caution">
    <text evidence="2">The sequence shown here is derived from an EMBL/GenBank/DDBJ whole genome shotgun (WGS) entry which is preliminary data.</text>
</comment>
<reference evidence="2 3" key="1">
    <citation type="journal article" date="2023" name="Hortic Res">
        <title>Pangenome of water caltrop reveals structural variations and asymmetric subgenome divergence after allopolyploidization.</title>
        <authorList>
            <person name="Zhang X."/>
            <person name="Chen Y."/>
            <person name="Wang L."/>
            <person name="Yuan Y."/>
            <person name="Fang M."/>
            <person name="Shi L."/>
            <person name="Lu R."/>
            <person name="Comes H.P."/>
            <person name="Ma Y."/>
            <person name="Chen Y."/>
            <person name="Huang G."/>
            <person name="Zhou Y."/>
            <person name="Zheng Z."/>
            <person name="Qiu Y."/>
        </authorList>
    </citation>
    <scope>NUCLEOTIDE SEQUENCE [LARGE SCALE GENOMIC DNA]</scope>
    <source>
        <tissue evidence="2">Roots</tissue>
    </source>
</reference>
<feature type="region of interest" description="Disordered" evidence="1">
    <location>
        <begin position="1"/>
        <end position="34"/>
    </location>
</feature>
<feature type="compositionally biased region" description="Basic and acidic residues" evidence="1">
    <location>
        <begin position="1"/>
        <end position="14"/>
    </location>
</feature>
<dbReference type="Proteomes" id="UP001345219">
    <property type="component" value="Chromosome 5"/>
</dbReference>
<dbReference type="AlphaFoldDB" id="A0AAN7Q898"/>
<accession>A0AAN7Q898</accession>
<protein>
    <submittedName>
        <fullName evidence="2">Uncharacterized protein</fullName>
    </submittedName>
</protein>